<evidence type="ECO:0000313" key="5">
    <source>
        <dbReference type="Proteomes" id="UP000030764"/>
    </source>
</evidence>
<dbReference type="SMART" id="SM00674">
    <property type="entry name" value="CENPB"/>
    <property type="match status" value="1"/>
</dbReference>
<dbReference type="InterPro" id="IPR009057">
    <property type="entry name" value="Homeodomain-like_sf"/>
</dbReference>
<dbReference type="GO" id="GO:0003677">
    <property type="term" value="F:DNA binding"/>
    <property type="evidence" value="ECO:0007669"/>
    <property type="project" value="UniProtKB-KW"/>
</dbReference>
<evidence type="ECO:0000313" key="4">
    <source>
        <dbReference type="EMBL" id="KFD58446.1"/>
    </source>
</evidence>
<dbReference type="GO" id="GO:0005634">
    <property type="term" value="C:nucleus"/>
    <property type="evidence" value="ECO:0007669"/>
    <property type="project" value="UniProtKB-SubCell"/>
</dbReference>
<dbReference type="InterPro" id="IPR006600">
    <property type="entry name" value="HTH_CenpB_DNA-bd_dom"/>
</dbReference>
<dbReference type="InterPro" id="IPR018586">
    <property type="entry name" value="Brinker_DNA-bd"/>
</dbReference>
<evidence type="ECO:0000256" key="1">
    <source>
        <dbReference type="ARBA" id="ARBA00004123"/>
    </source>
</evidence>
<dbReference type="Pfam" id="PF03221">
    <property type="entry name" value="HTH_Tnp_Tc5"/>
    <property type="match status" value="1"/>
</dbReference>
<comment type="subcellular location">
    <subcellularLocation>
        <location evidence="1">Nucleus</location>
    </subcellularLocation>
</comment>
<dbReference type="AlphaFoldDB" id="A0A085MMK0"/>
<dbReference type="PROSITE" id="PS51253">
    <property type="entry name" value="HTH_CENPB"/>
    <property type="match status" value="1"/>
</dbReference>
<name>A0A085MMK0_9BILA</name>
<accession>A0A085MMK0</accession>
<reference evidence="4 5" key="1">
    <citation type="journal article" date="2014" name="Nat. Genet.">
        <title>Genome and transcriptome of the porcine whipworm Trichuris suis.</title>
        <authorList>
            <person name="Jex A.R."/>
            <person name="Nejsum P."/>
            <person name="Schwarz E.M."/>
            <person name="Hu L."/>
            <person name="Young N.D."/>
            <person name="Hall R.S."/>
            <person name="Korhonen P.K."/>
            <person name="Liao S."/>
            <person name="Thamsborg S."/>
            <person name="Xia J."/>
            <person name="Xu P."/>
            <person name="Wang S."/>
            <person name="Scheerlinck J.P."/>
            <person name="Hofmann A."/>
            <person name="Sternberg P.W."/>
            <person name="Wang J."/>
            <person name="Gasser R.B."/>
        </authorList>
    </citation>
    <scope>NUCLEOTIDE SEQUENCE [LARGE SCALE GENOMIC DNA]</scope>
    <source>
        <strain evidence="4">DCEP-RM93M</strain>
    </source>
</reference>
<dbReference type="SUPFAM" id="SSF46689">
    <property type="entry name" value="Homeodomain-like"/>
    <property type="match status" value="1"/>
</dbReference>
<keyword evidence="2" id="KW-0238">DNA-binding</keyword>
<dbReference type="Gene3D" id="1.10.10.60">
    <property type="entry name" value="Homeodomain-like"/>
    <property type="match status" value="2"/>
</dbReference>
<dbReference type="EMBL" id="KL363184">
    <property type="protein sequence ID" value="KFD58446.1"/>
    <property type="molecule type" value="Genomic_DNA"/>
</dbReference>
<feature type="domain" description="HTH CENPB-type" evidence="3">
    <location>
        <begin position="354"/>
        <end position="427"/>
    </location>
</feature>
<dbReference type="Pfam" id="PF09607">
    <property type="entry name" value="BrkDBD"/>
    <property type="match status" value="1"/>
</dbReference>
<sequence>MSLGGSKKVSIYATESPKATQPSIRSILTDQRCQLTGSIWEETWLGALLKPLLIFDWPEGKVRCPCFSSVPSKELKAFGVVTVGVEVADNERIGNAAEGPSRLGGGVIDRFSAGRLSGVQLNGTGLPSLDTIRKASGSESYTCCHQLATFLSIGTSFICDMLHLEHHELPTAEVAQFRNDTPLVPTTLRCDLFYCLQEKYTQYIIYIFYEMLTLTDDNSVVGQNYFYFNYLPKKALNDVATIQQHVMGLVMRFQLASALIQLDFLITGSRRHLLTTSRMLQRCFGPLVFSCITAQRMSLIQRHKYEAGFKLRVVEVAKEKGNCYAARQFDVHEKMVREWRKNEEVLKKLPSRKCALRGRTPSWPDLENHVAEWVNEQRRNGHMVTRNAIRSKAMEWANKNAHLCLGFNATAGWCSRFIKRKDLVLRLKTKSGTENARPLGS</sequence>
<proteinExistence type="predicted"/>
<dbReference type="Proteomes" id="UP000030764">
    <property type="component" value="Unassembled WGS sequence"/>
</dbReference>
<evidence type="ECO:0000256" key="2">
    <source>
        <dbReference type="ARBA" id="ARBA00023125"/>
    </source>
</evidence>
<gene>
    <name evidence="4" type="ORF">M513_00672</name>
</gene>
<evidence type="ECO:0000259" key="3">
    <source>
        <dbReference type="PROSITE" id="PS51253"/>
    </source>
</evidence>
<protein>
    <recommendedName>
        <fullName evidence="3">HTH CENPB-type domain-containing protein</fullName>
    </recommendedName>
</protein>
<keyword evidence="5" id="KW-1185">Reference proteome</keyword>
<organism evidence="4 5">
    <name type="scientific">Trichuris suis</name>
    <name type="common">pig whipworm</name>
    <dbReference type="NCBI Taxonomy" id="68888"/>
    <lineage>
        <taxon>Eukaryota</taxon>
        <taxon>Metazoa</taxon>
        <taxon>Ecdysozoa</taxon>
        <taxon>Nematoda</taxon>
        <taxon>Enoplea</taxon>
        <taxon>Dorylaimia</taxon>
        <taxon>Trichinellida</taxon>
        <taxon>Trichuridae</taxon>
        <taxon>Trichuris</taxon>
    </lineage>
</organism>